<name>A0A8C5ZDL0_MARMA</name>
<keyword evidence="11" id="KW-0812">Transmembrane</keyword>
<dbReference type="Proteomes" id="UP000694407">
    <property type="component" value="Unplaced"/>
</dbReference>
<dbReference type="GeneTree" id="ENSGT00940000159798"/>
<evidence type="ECO:0000313" key="14">
    <source>
        <dbReference type="Proteomes" id="UP000694407"/>
    </source>
</evidence>
<organism evidence="13 14">
    <name type="scientific">Marmota marmota marmota</name>
    <name type="common">Alpine marmot</name>
    <dbReference type="NCBI Taxonomy" id="9994"/>
    <lineage>
        <taxon>Eukaryota</taxon>
        <taxon>Metazoa</taxon>
        <taxon>Chordata</taxon>
        <taxon>Craniata</taxon>
        <taxon>Vertebrata</taxon>
        <taxon>Euteleostomi</taxon>
        <taxon>Mammalia</taxon>
        <taxon>Eutheria</taxon>
        <taxon>Euarchontoglires</taxon>
        <taxon>Glires</taxon>
        <taxon>Rodentia</taxon>
        <taxon>Sciuromorpha</taxon>
        <taxon>Sciuridae</taxon>
        <taxon>Xerinae</taxon>
        <taxon>Marmotini</taxon>
        <taxon>Marmota</taxon>
    </lineage>
</organism>
<dbReference type="Gene3D" id="3.90.370.10">
    <property type="entry name" value="Tissue inhibitor of metalloproteinase-1. Chain B, domain 1"/>
    <property type="match status" value="1"/>
</dbReference>
<feature type="disulfide bond" evidence="10">
    <location>
        <begin position="182"/>
        <end position="187"/>
    </location>
</feature>
<dbReference type="GO" id="GO:0005615">
    <property type="term" value="C:extracellular space"/>
    <property type="evidence" value="ECO:0007669"/>
    <property type="project" value="TreeGrafter"/>
</dbReference>
<dbReference type="GO" id="GO:0034097">
    <property type="term" value="P:response to cytokine"/>
    <property type="evidence" value="ECO:0007669"/>
    <property type="project" value="TreeGrafter"/>
</dbReference>
<dbReference type="InterPro" id="IPR008993">
    <property type="entry name" value="TIMP-like_OB-fold"/>
</dbReference>
<keyword evidence="8" id="KW-0481">Metalloenzyme inhibitor</keyword>
<dbReference type="InterPro" id="IPR001134">
    <property type="entry name" value="Netrin_domain"/>
</dbReference>
<dbReference type="GO" id="GO:0002020">
    <property type="term" value="F:protease binding"/>
    <property type="evidence" value="ECO:0007669"/>
    <property type="project" value="TreeGrafter"/>
</dbReference>
<dbReference type="SUPFAM" id="SSF50242">
    <property type="entry name" value="TIMP-like"/>
    <property type="match status" value="1"/>
</dbReference>
<dbReference type="GO" id="GO:0008191">
    <property type="term" value="F:metalloendopeptidase inhibitor activity"/>
    <property type="evidence" value="ECO:0007669"/>
    <property type="project" value="InterPro"/>
</dbReference>
<evidence type="ECO:0000313" key="13">
    <source>
        <dbReference type="Ensembl" id="ENSMMMP00000012090.1"/>
    </source>
</evidence>
<comment type="similarity">
    <text evidence="2">Belongs to the protease inhibitor I35 (TIMP) family.</text>
</comment>
<evidence type="ECO:0000256" key="8">
    <source>
        <dbReference type="ARBA" id="ARBA00023215"/>
    </source>
</evidence>
<dbReference type="Ensembl" id="ENSMMMT00000013807.1">
    <property type="protein sequence ID" value="ENSMMMP00000012090.1"/>
    <property type="gene ID" value="ENSMMMG00000010687.1"/>
</dbReference>
<feature type="disulfide bond" evidence="10">
    <location>
        <begin position="29"/>
        <end position="150"/>
    </location>
</feature>
<keyword evidence="11" id="KW-1133">Transmembrane helix</keyword>
<evidence type="ECO:0000256" key="3">
    <source>
        <dbReference type="ARBA" id="ARBA00013515"/>
    </source>
</evidence>
<dbReference type="PANTHER" id="PTHR11844:SF26">
    <property type="entry name" value="METALLOPROTEINASE INHIBITOR 4"/>
    <property type="match status" value="1"/>
</dbReference>
<dbReference type="SMART" id="SM00206">
    <property type="entry name" value="NTR"/>
    <property type="match status" value="1"/>
</dbReference>
<dbReference type="GO" id="GO:0009725">
    <property type="term" value="P:response to hormone"/>
    <property type="evidence" value="ECO:0007669"/>
    <property type="project" value="TreeGrafter"/>
</dbReference>
<evidence type="ECO:0000256" key="10">
    <source>
        <dbReference type="PIRSR" id="PIRSR601820-3"/>
    </source>
</evidence>
<evidence type="ECO:0000256" key="1">
    <source>
        <dbReference type="ARBA" id="ARBA00004613"/>
    </source>
</evidence>
<evidence type="ECO:0000256" key="6">
    <source>
        <dbReference type="ARBA" id="ARBA00022690"/>
    </source>
</evidence>
<keyword evidence="4" id="KW-0964">Secreted</keyword>
<dbReference type="Gene3D" id="2.40.50.120">
    <property type="match status" value="1"/>
</dbReference>
<dbReference type="GO" id="GO:0051045">
    <property type="term" value="P:negative regulation of membrane protein ectodomain proteolysis"/>
    <property type="evidence" value="ECO:0007669"/>
    <property type="project" value="TreeGrafter"/>
</dbReference>
<feature type="transmembrane region" description="Helical" evidence="11">
    <location>
        <begin position="6"/>
        <end position="30"/>
    </location>
</feature>
<feature type="disulfide bond" evidence="10">
    <location>
        <begin position="39"/>
        <end position="175"/>
    </location>
</feature>
<comment type="subcellular location">
    <subcellularLocation>
        <location evidence="1">Secreted</location>
    </subcellularLocation>
</comment>
<dbReference type="InterPro" id="IPR001820">
    <property type="entry name" value="TIMP"/>
</dbReference>
<dbReference type="PROSITE" id="PS50189">
    <property type="entry name" value="NTR"/>
    <property type="match status" value="1"/>
</dbReference>
<keyword evidence="11" id="KW-0472">Membrane</keyword>
<dbReference type="PANTHER" id="PTHR11844">
    <property type="entry name" value="METALLOPROTEASE INHIBITOR"/>
    <property type="match status" value="1"/>
</dbReference>
<keyword evidence="14" id="KW-1185">Reference proteome</keyword>
<evidence type="ECO:0000256" key="11">
    <source>
        <dbReference type="SAM" id="Phobius"/>
    </source>
</evidence>
<keyword evidence="5" id="KW-0483">Metalloprotease inhibitor</keyword>
<dbReference type="AlphaFoldDB" id="A0A8C5ZDL0"/>
<keyword evidence="7 10" id="KW-1015">Disulfide bond</keyword>
<evidence type="ECO:0000256" key="5">
    <source>
        <dbReference type="ARBA" id="ARBA00022608"/>
    </source>
</evidence>
<evidence type="ECO:0000256" key="4">
    <source>
        <dbReference type="ARBA" id="ARBA00022525"/>
    </source>
</evidence>
<reference evidence="13" key="1">
    <citation type="submission" date="2025-08" db="UniProtKB">
        <authorList>
            <consortium name="Ensembl"/>
        </authorList>
    </citation>
    <scope>IDENTIFICATION</scope>
</reference>
<dbReference type="Pfam" id="PF00965">
    <property type="entry name" value="TIMP"/>
    <property type="match status" value="1"/>
</dbReference>
<dbReference type="InterPro" id="IPR027465">
    <property type="entry name" value="TIMP_C"/>
</dbReference>
<dbReference type="GO" id="GO:0031012">
    <property type="term" value="C:extracellular matrix"/>
    <property type="evidence" value="ECO:0007669"/>
    <property type="project" value="TreeGrafter"/>
</dbReference>
<feature type="disulfide bond" evidence="10">
    <location>
        <begin position="195"/>
        <end position="216"/>
    </location>
</feature>
<evidence type="ECO:0000259" key="12">
    <source>
        <dbReference type="PROSITE" id="PS50189"/>
    </source>
</evidence>
<reference evidence="13" key="2">
    <citation type="submission" date="2025-09" db="UniProtKB">
        <authorList>
            <consortium name="Ensembl"/>
        </authorList>
    </citation>
    <scope>IDENTIFICATION</scope>
</reference>
<feature type="transmembrane region" description="Helical" evidence="11">
    <location>
        <begin position="70"/>
        <end position="91"/>
    </location>
</feature>
<feature type="disulfide bond" evidence="10">
    <location>
        <begin position="177"/>
        <end position="224"/>
    </location>
</feature>
<accession>A0A8C5ZDL0</accession>
<protein>
    <recommendedName>
        <fullName evidence="3">Metalloproteinase inhibitor 4</fullName>
    </recommendedName>
    <alternativeName>
        <fullName evidence="9">Tissue inhibitor of metalloproteinases 4</fullName>
    </alternativeName>
</protein>
<evidence type="ECO:0000256" key="9">
    <source>
        <dbReference type="ARBA" id="ARBA00030105"/>
    </source>
</evidence>
<proteinExistence type="inferred from homology"/>
<evidence type="ECO:0000256" key="2">
    <source>
        <dbReference type="ARBA" id="ARBA00011027"/>
    </source>
</evidence>
<keyword evidence="6" id="KW-0646">Protease inhibitor</keyword>
<evidence type="ECO:0000256" key="7">
    <source>
        <dbReference type="ARBA" id="ARBA00023157"/>
    </source>
</evidence>
<feature type="domain" description="NTR" evidence="12">
    <location>
        <begin position="25"/>
        <end position="175"/>
    </location>
</feature>
<sequence length="244" mass="28180">MGLCGVVLWSLSVATSRALVLGLLALLCCLPTHPQQHFCRSAVVIRAKVTSEKIVTFLPVNIQIILTDQILCFGVCFRVFFFFFAIVFQMFKGVEKVKEVRYVYTSVNTSLCGTRIAVNSKRHTVLMLYSLLSPHEGNVLNDGKIFINMCNYIQPWENVSMAQRQSLNHHYLFNCDCEVTICYSPTCNKSMRNQCLWTDWLLERKLYGNQAHHFFCKKNEDGTCKWQLVQHHPNREEFVDVIEP</sequence>